<feature type="chain" id="PRO_5010384013" evidence="1">
    <location>
        <begin position="23"/>
        <end position="252"/>
    </location>
</feature>
<accession>A0A1G6YB62</accession>
<feature type="domain" description="Solute-binding protein family 3/N-terminal" evidence="2">
    <location>
        <begin position="28"/>
        <end position="156"/>
    </location>
</feature>
<protein>
    <submittedName>
        <fullName evidence="3">Polar amino acid transport system substrate-binding protein</fullName>
    </submittedName>
</protein>
<feature type="signal peptide" evidence="1">
    <location>
        <begin position="1"/>
        <end position="22"/>
    </location>
</feature>
<dbReference type="SUPFAM" id="SSF53850">
    <property type="entry name" value="Periplasmic binding protein-like II"/>
    <property type="match status" value="1"/>
</dbReference>
<dbReference type="AlphaFoldDB" id="A0A1G6YB62"/>
<dbReference type="Pfam" id="PF00497">
    <property type="entry name" value="SBP_bac_3"/>
    <property type="match status" value="1"/>
</dbReference>
<evidence type="ECO:0000313" key="4">
    <source>
        <dbReference type="Proteomes" id="UP000183685"/>
    </source>
</evidence>
<gene>
    <name evidence="3" type="ORF">SAMN04488071_1556</name>
</gene>
<evidence type="ECO:0000256" key="1">
    <source>
        <dbReference type="SAM" id="SignalP"/>
    </source>
</evidence>
<sequence length="252" mass="28336">MFRRALFFVCLLLFSSVSSPHAADVFIFTENYPPYNFPAADGTVAGDATALVRKVMNTSELDYSITIVPWARAVRYTETADNVLIYSIARIPNREERFQWLVPLAFDNYRLFARKDDKRVFTREQLRKGAFSVICVQGDISCTILQDTGLPEASIIQSPDLDQPGTLKMVEAGRVDLFPGSMINYQTERQHHGAWRGAFKPVYDLEVGLTLYLAGGANLRPELAAKIRAAYAHLVDANDFDMMFVDGPPIDR</sequence>
<keyword evidence="1" id="KW-0732">Signal</keyword>
<reference evidence="3 4" key="1">
    <citation type="submission" date="2016-10" db="EMBL/GenBank/DDBJ databases">
        <authorList>
            <person name="de Groot N.N."/>
        </authorList>
    </citation>
    <scope>NUCLEOTIDE SEQUENCE [LARGE SCALE GENOMIC DNA]</scope>
    <source>
        <strain evidence="3 4">CGMCC 1.9109</strain>
    </source>
</reference>
<dbReference type="EMBL" id="FNAK01000003">
    <property type="protein sequence ID" value="SDD87649.1"/>
    <property type="molecule type" value="Genomic_DNA"/>
</dbReference>
<dbReference type="STRING" id="637679.GCA_001550055_01236"/>
<dbReference type="InterPro" id="IPR001638">
    <property type="entry name" value="Solute-binding_3/MltF_N"/>
</dbReference>
<organism evidence="3 4">
    <name type="scientific">Kordiimonas lacus</name>
    <dbReference type="NCBI Taxonomy" id="637679"/>
    <lineage>
        <taxon>Bacteria</taxon>
        <taxon>Pseudomonadati</taxon>
        <taxon>Pseudomonadota</taxon>
        <taxon>Alphaproteobacteria</taxon>
        <taxon>Kordiimonadales</taxon>
        <taxon>Kordiimonadaceae</taxon>
        <taxon>Kordiimonas</taxon>
    </lineage>
</organism>
<name>A0A1G6YB62_9PROT</name>
<dbReference type="Gene3D" id="3.40.190.10">
    <property type="entry name" value="Periplasmic binding protein-like II"/>
    <property type="match status" value="2"/>
</dbReference>
<dbReference type="PANTHER" id="PTHR38834">
    <property type="entry name" value="PERIPLASMIC SUBSTRATE BINDING PROTEIN FAMILY 3"/>
    <property type="match status" value="1"/>
</dbReference>
<proteinExistence type="predicted"/>
<keyword evidence="4" id="KW-1185">Reference proteome</keyword>
<dbReference type="Proteomes" id="UP000183685">
    <property type="component" value="Unassembled WGS sequence"/>
</dbReference>
<dbReference type="PANTHER" id="PTHR38834:SF3">
    <property type="entry name" value="SOLUTE-BINDING PROTEIN FAMILY 3_N-TERMINAL DOMAIN-CONTAINING PROTEIN"/>
    <property type="match status" value="1"/>
</dbReference>
<evidence type="ECO:0000259" key="2">
    <source>
        <dbReference type="Pfam" id="PF00497"/>
    </source>
</evidence>
<evidence type="ECO:0000313" key="3">
    <source>
        <dbReference type="EMBL" id="SDD87649.1"/>
    </source>
</evidence>